<accession>A0A0D1MP23</accession>
<keyword evidence="5" id="KW-1003">Cell membrane</keyword>
<keyword evidence="9" id="KW-0472">Membrane</keyword>
<evidence type="ECO:0000256" key="10">
    <source>
        <dbReference type="ARBA" id="ARBA00030772"/>
    </source>
</evidence>
<evidence type="ECO:0000256" key="6">
    <source>
        <dbReference type="ARBA" id="ARBA00022519"/>
    </source>
</evidence>
<organism evidence="11 12">
    <name type="scientific">Sphingomonas melonis</name>
    <dbReference type="NCBI Taxonomy" id="152682"/>
    <lineage>
        <taxon>Bacteria</taxon>
        <taxon>Pseudomonadati</taxon>
        <taxon>Pseudomonadota</taxon>
        <taxon>Alphaproteobacteria</taxon>
        <taxon>Sphingomonadales</taxon>
        <taxon>Sphingomonadaceae</taxon>
        <taxon>Sphingomonas</taxon>
    </lineage>
</organism>
<dbReference type="InterPro" id="IPR022792">
    <property type="entry name" value="T2SS_protein-GspN"/>
</dbReference>
<keyword evidence="8" id="KW-0653">Protein transport</keyword>
<evidence type="ECO:0000256" key="9">
    <source>
        <dbReference type="ARBA" id="ARBA00023136"/>
    </source>
</evidence>
<keyword evidence="6" id="KW-0997">Cell inner membrane</keyword>
<evidence type="ECO:0000256" key="8">
    <source>
        <dbReference type="ARBA" id="ARBA00022927"/>
    </source>
</evidence>
<protein>
    <recommendedName>
        <fullName evidence="3">Type II secretion system protein N</fullName>
    </recommendedName>
    <alternativeName>
        <fullName evidence="10">General secretion pathway protein N</fullName>
    </alternativeName>
</protein>
<dbReference type="AlphaFoldDB" id="A0A0D1MP23"/>
<keyword evidence="4" id="KW-0813">Transport</keyword>
<dbReference type="PATRIC" id="fig|1549858.7.peg.2127"/>
<dbReference type="EMBL" id="JXTP01000020">
    <property type="protein sequence ID" value="KIU29156.1"/>
    <property type="molecule type" value="Genomic_DNA"/>
</dbReference>
<reference evidence="11 12" key="1">
    <citation type="submission" date="2015-01" db="EMBL/GenBank/DDBJ databases">
        <title>Genome of Sphingomonas taxi strain 30a.</title>
        <authorList>
            <person name="Eevers N."/>
            <person name="Van Hamme J."/>
            <person name="Bottos E."/>
            <person name="Weyens N."/>
            <person name="Vangronsveld J."/>
        </authorList>
    </citation>
    <scope>NUCLEOTIDE SEQUENCE [LARGE SCALE GENOMIC DNA]</scope>
    <source>
        <strain evidence="11 12">30a</strain>
    </source>
</reference>
<evidence type="ECO:0000313" key="12">
    <source>
        <dbReference type="Proteomes" id="UP000033203"/>
    </source>
</evidence>
<dbReference type="GO" id="GO:0015627">
    <property type="term" value="C:type II protein secretion system complex"/>
    <property type="evidence" value="ECO:0007669"/>
    <property type="project" value="InterPro"/>
</dbReference>
<evidence type="ECO:0000256" key="4">
    <source>
        <dbReference type="ARBA" id="ARBA00022448"/>
    </source>
</evidence>
<dbReference type="GO" id="GO:0005886">
    <property type="term" value="C:plasma membrane"/>
    <property type="evidence" value="ECO:0007669"/>
    <property type="project" value="UniProtKB-SubCell"/>
</dbReference>
<dbReference type="Proteomes" id="UP000033203">
    <property type="component" value="Unassembled WGS sequence"/>
</dbReference>
<dbReference type="Pfam" id="PF01203">
    <property type="entry name" value="T2SSN"/>
    <property type="match status" value="1"/>
</dbReference>
<proteinExistence type="inferred from homology"/>
<comment type="caution">
    <text evidence="11">The sequence shown here is derived from an EMBL/GenBank/DDBJ whole genome shotgun (WGS) entry which is preliminary data.</text>
</comment>
<evidence type="ECO:0000256" key="3">
    <source>
        <dbReference type="ARBA" id="ARBA00021563"/>
    </source>
</evidence>
<evidence type="ECO:0000256" key="7">
    <source>
        <dbReference type="ARBA" id="ARBA00022692"/>
    </source>
</evidence>
<evidence type="ECO:0000256" key="1">
    <source>
        <dbReference type="ARBA" id="ARBA00004533"/>
    </source>
</evidence>
<comment type="similarity">
    <text evidence="2">Belongs to the GSP N family.</text>
</comment>
<comment type="subcellular location">
    <subcellularLocation>
        <location evidence="1">Cell inner membrane</location>
    </subcellularLocation>
</comment>
<name>A0A0D1MP23_9SPHN</name>
<gene>
    <name evidence="11" type="ORF">SR41_05490</name>
</gene>
<evidence type="ECO:0000256" key="5">
    <source>
        <dbReference type="ARBA" id="ARBA00022475"/>
    </source>
</evidence>
<keyword evidence="7" id="KW-0812">Transmembrane</keyword>
<dbReference type="GO" id="GO:0015628">
    <property type="term" value="P:protein secretion by the type II secretion system"/>
    <property type="evidence" value="ECO:0007669"/>
    <property type="project" value="InterPro"/>
</dbReference>
<sequence>MRRLRLTTGPAALFGAMMLVALLVFLPMRLVLGAAGVGEQGFSARSVTGSVWDGRLVDARFGDLALGTLDASLSPFALLIGRARVSVEDQAGTVHGAFVLGRHLRGIEGMTATFPTGNAFAPLPVTALTLEDVSIRFADDVCEQAEGRVRARLVGEAAGIALPTELTGVARCDGNALLLPLASQAGTEAIELRLTGDGRYSAALRLAPSDDAAAQRLAATGFVAGPGGYRLSVEGRF</sequence>
<evidence type="ECO:0000313" key="11">
    <source>
        <dbReference type="EMBL" id="KIU29156.1"/>
    </source>
</evidence>
<evidence type="ECO:0000256" key="2">
    <source>
        <dbReference type="ARBA" id="ARBA00007208"/>
    </source>
</evidence>